<dbReference type="SUPFAM" id="SSF52540">
    <property type="entry name" value="P-loop containing nucleoside triphosphate hydrolases"/>
    <property type="match status" value="1"/>
</dbReference>
<dbReference type="SMART" id="SM00382">
    <property type="entry name" value="AAA"/>
    <property type="match status" value="1"/>
</dbReference>
<dbReference type="InterPro" id="IPR011704">
    <property type="entry name" value="ATPase_dyneun-rel_AAA"/>
</dbReference>
<dbReference type="Pfam" id="PF07728">
    <property type="entry name" value="AAA_5"/>
    <property type="match status" value="1"/>
</dbReference>
<dbReference type="PANTHER" id="PTHR42759">
    <property type="entry name" value="MOXR FAMILY PROTEIN"/>
    <property type="match status" value="1"/>
</dbReference>
<gene>
    <name evidence="2" type="ORF">CATMQ487_30970</name>
</gene>
<evidence type="ECO:0000313" key="3">
    <source>
        <dbReference type="Proteomes" id="UP001057498"/>
    </source>
</evidence>
<evidence type="ECO:0000259" key="1">
    <source>
        <dbReference type="SMART" id="SM00382"/>
    </source>
</evidence>
<evidence type="ECO:0000313" key="2">
    <source>
        <dbReference type="EMBL" id="BDI06127.1"/>
    </source>
</evidence>
<dbReference type="InterPro" id="IPR050764">
    <property type="entry name" value="CbbQ/NirQ/NorQ/GpvN"/>
</dbReference>
<dbReference type="Gene3D" id="3.40.50.300">
    <property type="entry name" value="P-loop containing nucleotide triphosphate hydrolases"/>
    <property type="match status" value="1"/>
</dbReference>
<dbReference type="InterPro" id="IPR003593">
    <property type="entry name" value="AAA+_ATPase"/>
</dbReference>
<dbReference type="InterPro" id="IPR027417">
    <property type="entry name" value="P-loop_NTPase"/>
</dbReference>
<proteinExistence type="predicted"/>
<protein>
    <recommendedName>
        <fullName evidence="1">AAA+ ATPase domain-containing protein</fullName>
    </recommendedName>
</protein>
<dbReference type="RefSeq" id="WP_251969439.1">
    <property type="nucleotide sequence ID" value="NZ_AP025730.1"/>
</dbReference>
<feature type="domain" description="AAA+ ATPase" evidence="1">
    <location>
        <begin position="42"/>
        <end position="221"/>
    </location>
</feature>
<accession>A0ABN6PPX6</accession>
<organism evidence="2 3">
    <name type="scientific">Sphaerotilus microaerophilus</name>
    <dbReference type="NCBI Taxonomy" id="2914710"/>
    <lineage>
        <taxon>Bacteria</taxon>
        <taxon>Pseudomonadati</taxon>
        <taxon>Pseudomonadota</taxon>
        <taxon>Betaproteobacteria</taxon>
        <taxon>Burkholderiales</taxon>
        <taxon>Sphaerotilaceae</taxon>
        <taxon>Sphaerotilus</taxon>
    </lineage>
</organism>
<sequence length="335" mass="36830">MARFEVLQAGQVVCLAQTDHLDATWHQWSQPEIDALTLAMAARRPLLVRGEPGTGKTQLARAAAHHLGWQLESTTIHSRYEPLDLLYRFDAVRRLADAQWRDADADWLQKREADYWEPGPLWRAFGWSSAVNYGSCRDSVNPSAPAGHVLLIDEIDKAESDLPNALLEVLGQRSFRIPGLNLAIGGPGQALPLVIITTNEERELPPAFLRRCIVLNLDAGRGVYTDWLLSRGRAHFGQIPGARDTAEMSDEVLIEAASQLAQDRQAAKEAGLPPPGVAEYLDLLYALHGLAEGDSKAQLDWLKKLKAYAFRKHGHIEGHPELSQQGEAAPGGAIA</sequence>
<dbReference type="PANTHER" id="PTHR42759:SF1">
    <property type="entry name" value="MAGNESIUM-CHELATASE SUBUNIT CHLD"/>
    <property type="match status" value="1"/>
</dbReference>
<keyword evidence="3" id="KW-1185">Reference proteome</keyword>
<name>A0ABN6PPX6_9BURK</name>
<dbReference type="EMBL" id="AP025730">
    <property type="protein sequence ID" value="BDI06127.1"/>
    <property type="molecule type" value="Genomic_DNA"/>
</dbReference>
<dbReference type="Proteomes" id="UP001057498">
    <property type="component" value="Chromosome"/>
</dbReference>
<reference evidence="2" key="1">
    <citation type="submission" date="2022-04" db="EMBL/GenBank/DDBJ databases">
        <title>Whole genome sequence of Sphaerotilus sp. FB-5.</title>
        <authorList>
            <person name="Takeda M."/>
            <person name="Narihara S."/>
            <person name="Akimoto M."/>
            <person name="Akimoto R."/>
            <person name="Nishiyashiki S."/>
            <person name="Murakami T."/>
        </authorList>
    </citation>
    <scope>NUCLEOTIDE SEQUENCE</scope>
    <source>
        <strain evidence="2">FB-5</strain>
    </source>
</reference>